<protein>
    <recommendedName>
        <fullName evidence="4">DUF7137 domain-containing protein</fullName>
    </recommendedName>
</protein>
<feature type="domain" description="DUF7137" evidence="4">
    <location>
        <begin position="122"/>
        <end position="253"/>
    </location>
</feature>
<feature type="compositionally biased region" description="Low complexity" evidence="1">
    <location>
        <begin position="36"/>
        <end position="114"/>
    </location>
</feature>
<organism evidence="5 6">
    <name type="scientific">Talaromyces stipitatus (strain ATCC 10500 / CBS 375.48 / QM 6759 / NRRL 1006)</name>
    <name type="common">Penicillium stipitatum</name>
    <dbReference type="NCBI Taxonomy" id="441959"/>
    <lineage>
        <taxon>Eukaryota</taxon>
        <taxon>Fungi</taxon>
        <taxon>Dikarya</taxon>
        <taxon>Ascomycota</taxon>
        <taxon>Pezizomycotina</taxon>
        <taxon>Eurotiomycetes</taxon>
        <taxon>Eurotiomycetidae</taxon>
        <taxon>Eurotiales</taxon>
        <taxon>Trichocomaceae</taxon>
        <taxon>Talaromyces</taxon>
        <taxon>Talaromyces sect. Talaromyces</taxon>
    </lineage>
</organism>
<keyword evidence="6" id="KW-1185">Reference proteome</keyword>
<dbReference type="HOGENOM" id="CLU_058864_0_0_1"/>
<dbReference type="InterPro" id="IPR055561">
    <property type="entry name" value="DUF7137"/>
</dbReference>
<keyword evidence="2" id="KW-1133">Transmembrane helix</keyword>
<accession>B8MAY6</accession>
<name>B8MAY6_TALSN</name>
<feature type="chain" id="PRO_5002874993" description="DUF7137 domain-containing protein" evidence="3">
    <location>
        <begin position="22"/>
        <end position="290"/>
    </location>
</feature>
<dbReference type="PANTHER" id="PTHR42028:SF1">
    <property type="entry name" value="YALI0E30657P"/>
    <property type="match status" value="1"/>
</dbReference>
<evidence type="ECO:0000313" key="6">
    <source>
        <dbReference type="Proteomes" id="UP000001745"/>
    </source>
</evidence>
<proteinExistence type="predicted"/>
<evidence type="ECO:0000259" key="4">
    <source>
        <dbReference type="Pfam" id="PF23585"/>
    </source>
</evidence>
<evidence type="ECO:0000256" key="2">
    <source>
        <dbReference type="SAM" id="Phobius"/>
    </source>
</evidence>
<feature type="transmembrane region" description="Helical" evidence="2">
    <location>
        <begin position="265"/>
        <end position="289"/>
    </location>
</feature>
<dbReference type="PANTHER" id="PTHR42028">
    <property type="entry name" value="CHROMOSOME 1, WHOLE GENOME SHOTGUN SEQUENCE"/>
    <property type="match status" value="1"/>
</dbReference>
<dbReference type="EMBL" id="EQ962655">
    <property type="protein sequence ID" value="EED18687.1"/>
    <property type="molecule type" value="Genomic_DNA"/>
</dbReference>
<sequence length="290" mass="29870">MRSFTLLSLLISLMLLASVVGASRNMYDDILARDSTTATDSATNSATNSATDSTTDSATDSASNSQSQTASGTDTASDQTTGTAATTGTATGTGSSTQTTTGGTKTTSTHKTTSISVDPEWPAGGASMTNPPSTSTTYYKIGQNVTLGWNYTSLHITPSAVDVIASCSSNSATYTLANNVSFANATSVVWETDQYGPDSQSPLLTAHYTLIIYEAGTSPTQVASPGQLGPASYTFAMYSTQSYTPLASYVCVTCNSAVSIMDRQALGFILGMAAITIFSFTSFAGGFGLF</sequence>
<feature type="signal peptide" evidence="3">
    <location>
        <begin position="1"/>
        <end position="21"/>
    </location>
</feature>
<dbReference type="InParanoid" id="B8MAY6"/>
<evidence type="ECO:0000256" key="1">
    <source>
        <dbReference type="SAM" id="MobiDB-lite"/>
    </source>
</evidence>
<keyword evidence="2" id="KW-0812">Transmembrane</keyword>
<reference evidence="6" key="1">
    <citation type="journal article" date="2015" name="Genome Announc.">
        <title>Genome sequence of the AIDS-associated pathogen Penicillium marneffei (ATCC18224) and its near taxonomic relative Talaromyces stipitatus (ATCC10500).</title>
        <authorList>
            <person name="Nierman W.C."/>
            <person name="Fedorova-Abrams N.D."/>
            <person name="Andrianopoulos A."/>
        </authorList>
    </citation>
    <scope>NUCLEOTIDE SEQUENCE [LARGE SCALE GENOMIC DNA]</scope>
    <source>
        <strain evidence="6">ATCC 10500 / CBS 375.48 / QM 6759 / NRRL 1006</strain>
    </source>
</reference>
<dbReference type="RefSeq" id="XP_002482679.1">
    <property type="nucleotide sequence ID" value="XM_002482634.1"/>
</dbReference>
<evidence type="ECO:0000256" key="3">
    <source>
        <dbReference type="SAM" id="SignalP"/>
    </source>
</evidence>
<feature type="region of interest" description="Disordered" evidence="1">
    <location>
        <begin position="36"/>
        <end position="132"/>
    </location>
</feature>
<dbReference type="VEuPathDB" id="FungiDB:TSTA_124150"/>
<dbReference type="GeneID" id="8098366"/>
<dbReference type="PhylomeDB" id="B8MAY6"/>
<dbReference type="Pfam" id="PF23585">
    <property type="entry name" value="DUF7137"/>
    <property type="match status" value="1"/>
</dbReference>
<dbReference type="OrthoDB" id="2435509at2759"/>
<gene>
    <name evidence="5" type="ORF">TSTA_124150</name>
</gene>
<dbReference type="Proteomes" id="UP000001745">
    <property type="component" value="Unassembled WGS sequence"/>
</dbReference>
<keyword evidence="2" id="KW-0472">Membrane</keyword>
<dbReference type="AlphaFoldDB" id="B8MAY6"/>
<evidence type="ECO:0000313" key="5">
    <source>
        <dbReference type="EMBL" id="EED18687.1"/>
    </source>
</evidence>
<keyword evidence="3" id="KW-0732">Signal</keyword>
<dbReference type="eggNOG" id="ENOG502S1TN">
    <property type="taxonomic scope" value="Eukaryota"/>
</dbReference>
<dbReference type="OMA" id="WGWNYTN"/>